<evidence type="ECO:0000313" key="4">
    <source>
        <dbReference type="Proteomes" id="UP000308730"/>
    </source>
</evidence>
<dbReference type="EMBL" id="SGPM01000541">
    <property type="protein sequence ID" value="THH19387.1"/>
    <property type="molecule type" value="Genomic_DNA"/>
</dbReference>
<dbReference type="Proteomes" id="UP000308730">
    <property type="component" value="Unassembled WGS sequence"/>
</dbReference>
<organism evidence="3 4">
    <name type="scientific">Antrodiella citrinella</name>
    <dbReference type="NCBI Taxonomy" id="2447956"/>
    <lineage>
        <taxon>Eukaryota</taxon>
        <taxon>Fungi</taxon>
        <taxon>Dikarya</taxon>
        <taxon>Basidiomycota</taxon>
        <taxon>Agaricomycotina</taxon>
        <taxon>Agaricomycetes</taxon>
        <taxon>Polyporales</taxon>
        <taxon>Steccherinaceae</taxon>
        <taxon>Antrodiella</taxon>
    </lineage>
</organism>
<evidence type="ECO:0000259" key="2">
    <source>
        <dbReference type="Pfam" id="PF26608"/>
    </source>
</evidence>
<proteinExistence type="predicted"/>
<sequence>MSRVPAPSLPLHVPQNPQVALRTALIAQQGNSGEAANFLIGNDVPEVQPFVFAVDPSIVPVTLTTDAEDTVSQEDVILAIHRIASQDDPTIAEFEAERTKTVYASTMRGWFEGKHSEPALRSLLHKNRLVIDPELMIPSTSPTISWHVEHYLDYHMAVPLGPGLGAILPTGPDHLFNLSFFFNKTFVEFVGSPEALGFDPSNIMLCVGTVYNSTVFIAFPPAECVGAEALRSYKAVPVTGTTRLRGRAARIAIAYLCWVIEQAGVRDSYTVGYPDVTSHATMRLSGNLVDQTTITLNYEQALLVDHILRNGLANWLRYAPDNYRIAPFVGAKALLMPLRFGQDVRIHDDDPVKRQLEATNWKREHDYSKILTYSVAIATHYVVSEVDEYRNFDVPTIVARNADGIFTTPLARTRQLVQNLEALPYTDASGEEIQIFDRAGARIPRRAPIILTSTPKCGVLHDLTRVGELYSLPPDPRDLDMEDMDDDEVEERRQVINISTANFRPYPHAYTLRYGQVQADSIIYPLLPEIQKLNATLLNPELPVDTFDDPADRVVIRGTGSQGYNAIAHRIRRSNAGQISHQGLMSGGAAGNHAISAKGVRVATKLRHELAAALPHERFDSQLNHHAAKTAFRSEQVYVIYPTNTTANRHSGDNFYRQIIVPLCNATKAPLVMSALKNTLVVFKPNVFPAIYQWVTYPLICLMSAIWKHFVLPNFQANTRVWAWWIEILAVCERSVNFAHSGNGAVLVRSIMDHMWVSLNMLENGLPMFSSILSFSPTYVPQLDFRRWPLVKKTKAPALASERALLLTYGPTFLASYVGEFKMKLAVKDIPVSFFSNLPPTARVLRVIARVFWETYVQDVKDFIREELKGIDLEDDVDRVVTPESSWLAERRLSAKHLLLERNPLCFGMHRANYELLSRITARTENDSIAGLPRSDTPSISLEQLVSRVIARSRNTTVNCPGAPLLPHGAGYGVLVIAIPIMQSWVPTTDDPRSIVRQQKEIDNAFLDVLQLMDINFIPDLPPYGNIGARPKHCSLYAWTSLGALPEPEPDQHEIDDNNEMDPRAALARASQQALLSDSGASWDVDNISLANLGKFLNKRVPPSSFAHNPNDTKHNIVKSVNGDNLPVYMESVAMLQKFSAWRCQLAMLTGFLLSCGLPEIFLDKSTPLPSDLRNSSEITAFIRRQPWIRHNIKGTVRRDTFWFQATIYFLQLISPDSILRNRASNSNGGLGQDWTAKHGAKGLSAVNFIRMRLGHATGRSVMTSPKWKDGFLVNSDNELKAWHAEIRDLLNTSPYGQFDLLVKVFGEPRARELTSRGICVARPAALLPPGIGPRALSKRPSSSRLDDDDDYDNDQERRVRSRPHASSSRT</sequence>
<evidence type="ECO:0000313" key="3">
    <source>
        <dbReference type="EMBL" id="THH19387.1"/>
    </source>
</evidence>
<accession>A0A4S4M489</accession>
<name>A0A4S4M489_9APHY</name>
<dbReference type="OrthoDB" id="2804548at2759"/>
<evidence type="ECO:0000256" key="1">
    <source>
        <dbReference type="SAM" id="MobiDB-lite"/>
    </source>
</evidence>
<feature type="region of interest" description="Disordered" evidence="1">
    <location>
        <begin position="1330"/>
        <end position="1371"/>
    </location>
</feature>
<reference evidence="3 4" key="1">
    <citation type="submission" date="2019-02" db="EMBL/GenBank/DDBJ databases">
        <title>Genome sequencing of the rare red list fungi Antrodiella citrinella (Flaviporus citrinellus).</title>
        <authorList>
            <person name="Buettner E."/>
            <person name="Kellner H."/>
        </authorList>
    </citation>
    <scope>NUCLEOTIDE SEQUENCE [LARGE SCALE GENOMIC DNA]</scope>
    <source>
        <strain evidence="3 4">DSM 108506</strain>
    </source>
</reference>
<feature type="domain" description="DUF8190" evidence="2">
    <location>
        <begin position="178"/>
        <end position="283"/>
    </location>
</feature>
<comment type="caution">
    <text evidence="3">The sequence shown here is derived from an EMBL/GenBank/DDBJ whole genome shotgun (WGS) entry which is preliminary data.</text>
</comment>
<dbReference type="InterPro" id="IPR058503">
    <property type="entry name" value="DUF8190"/>
</dbReference>
<dbReference type="Pfam" id="PF26608">
    <property type="entry name" value="DUF8190"/>
    <property type="match status" value="1"/>
</dbReference>
<protein>
    <recommendedName>
        <fullName evidence="2">DUF8190 domain-containing protein</fullName>
    </recommendedName>
</protein>
<keyword evidence="4" id="KW-1185">Reference proteome</keyword>
<gene>
    <name evidence="3" type="ORF">EUX98_g8784</name>
</gene>